<accession>B4IJB0</accession>
<sequence>MAGGLWVAVGKWCSFASGVDTVWVTVSQWHNALIRAIALSMSWSWTRFPFCPSPGATPSAVGVPLSKRPMAAYLSQTMDHVAVD</sequence>
<protein>
    <submittedName>
        <fullName evidence="2">GM12064</fullName>
    </submittedName>
</protein>
<keyword evidence="1" id="KW-0732">Signal</keyword>
<proteinExistence type="predicted"/>
<feature type="chain" id="PRO_5002807496" evidence="1">
    <location>
        <begin position="19"/>
        <end position="84"/>
    </location>
</feature>
<organism evidence="3">
    <name type="scientific">Drosophila sechellia</name>
    <name type="common">Fruit fly</name>
    <dbReference type="NCBI Taxonomy" id="7238"/>
    <lineage>
        <taxon>Eukaryota</taxon>
        <taxon>Metazoa</taxon>
        <taxon>Ecdysozoa</taxon>
        <taxon>Arthropoda</taxon>
        <taxon>Hexapoda</taxon>
        <taxon>Insecta</taxon>
        <taxon>Pterygota</taxon>
        <taxon>Neoptera</taxon>
        <taxon>Endopterygota</taxon>
        <taxon>Diptera</taxon>
        <taxon>Brachycera</taxon>
        <taxon>Muscomorpha</taxon>
        <taxon>Ephydroidea</taxon>
        <taxon>Drosophilidae</taxon>
        <taxon>Drosophila</taxon>
        <taxon>Sophophora</taxon>
    </lineage>
</organism>
<evidence type="ECO:0000313" key="3">
    <source>
        <dbReference type="Proteomes" id="UP000001292"/>
    </source>
</evidence>
<reference evidence="2 3" key="1">
    <citation type="journal article" date="2007" name="Nature">
        <title>Evolution of genes and genomes on the Drosophila phylogeny.</title>
        <authorList>
            <consortium name="Drosophila 12 Genomes Consortium"/>
            <person name="Clark A.G."/>
            <person name="Eisen M.B."/>
            <person name="Smith D.R."/>
            <person name="Bergman C.M."/>
            <person name="Oliver B."/>
            <person name="Markow T.A."/>
            <person name="Kaufman T.C."/>
            <person name="Kellis M."/>
            <person name="Gelbart W."/>
            <person name="Iyer V.N."/>
            <person name="Pollard D.A."/>
            <person name="Sackton T.B."/>
            <person name="Larracuente A.M."/>
            <person name="Singh N.D."/>
            <person name="Abad J.P."/>
            <person name="Abt D.N."/>
            <person name="Adryan B."/>
            <person name="Aguade M."/>
            <person name="Akashi H."/>
            <person name="Anderson W.W."/>
            <person name="Aquadro C.F."/>
            <person name="Ardell D.H."/>
            <person name="Arguello R."/>
            <person name="Artieri C.G."/>
            <person name="Barbash D.A."/>
            <person name="Barker D."/>
            <person name="Barsanti P."/>
            <person name="Batterham P."/>
            <person name="Batzoglou S."/>
            <person name="Begun D."/>
            <person name="Bhutkar A."/>
            <person name="Blanco E."/>
            <person name="Bosak S.A."/>
            <person name="Bradley R.K."/>
            <person name="Brand A.D."/>
            <person name="Brent M.R."/>
            <person name="Brooks A.N."/>
            <person name="Brown R.H."/>
            <person name="Butlin R.K."/>
            <person name="Caggese C."/>
            <person name="Calvi B.R."/>
            <person name="Bernardo de Carvalho A."/>
            <person name="Caspi A."/>
            <person name="Castrezana S."/>
            <person name="Celniker S.E."/>
            <person name="Chang J.L."/>
            <person name="Chapple C."/>
            <person name="Chatterji S."/>
            <person name="Chinwalla A."/>
            <person name="Civetta A."/>
            <person name="Clifton S.W."/>
            <person name="Comeron J.M."/>
            <person name="Costello J.C."/>
            <person name="Coyne J.A."/>
            <person name="Daub J."/>
            <person name="David R.G."/>
            <person name="Delcher A.L."/>
            <person name="Delehaunty K."/>
            <person name="Do C.B."/>
            <person name="Ebling H."/>
            <person name="Edwards K."/>
            <person name="Eickbush T."/>
            <person name="Evans J.D."/>
            <person name="Filipski A."/>
            <person name="Findeiss S."/>
            <person name="Freyhult E."/>
            <person name="Fulton L."/>
            <person name="Fulton R."/>
            <person name="Garcia A.C."/>
            <person name="Gardiner A."/>
            <person name="Garfield D.A."/>
            <person name="Garvin B.E."/>
            <person name="Gibson G."/>
            <person name="Gilbert D."/>
            <person name="Gnerre S."/>
            <person name="Godfrey J."/>
            <person name="Good R."/>
            <person name="Gotea V."/>
            <person name="Gravely B."/>
            <person name="Greenberg A.J."/>
            <person name="Griffiths-Jones S."/>
            <person name="Gross S."/>
            <person name="Guigo R."/>
            <person name="Gustafson E.A."/>
            <person name="Haerty W."/>
            <person name="Hahn M.W."/>
            <person name="Halligan D.L."/>
            <person name="Halpern A.L."/>
            <person name="Halter G.M."/>
            <person name="Han M.V."/>
            <person name="Heger A."/>
            <person name="Hillier L."/>
            <person name="Hinrichs A.S."/>
            <person name="Holmes I."/>
            <person name="Hoskins R.A."/>
            <person name="Hubisz M.J."/>
            <person name="Hultmark D."/>
            <person name="Huntley M.A."/>
            <person name="Jaffe D.B."/>
            <person name="Jagadeeshan S."/>
            <person name="Jeck W.R."/>
            <person name="Johnson J."/>
            <person name="Jones C.D."/>
            <person name="Jordan W.C."/>
            <person name="Karpen G.H."/>
            <person name="Kataoka E."/>
            <person name="Keightley P.D."/>
            <person name="Kheradpour P."/>
            <person name="Kirkness E.F."/>
            <person name="Koerich L.B."/>
            <person name="Kristiansen K."/>
            <person name="Kudrna D."/>
            <person name="Kulathinal R.J."/>
            <person name="Kumar S."/>
            <person name="Kwok R."/>
            <person name="Lander E."/>
            <person name="Langley C.H."/>
            <person name="Lapoint R."/>
            <person name="Lazzaro B.P."/>
            <person name="Lee S.J."/>
            <person name="Levesque L."/>
            <person name="Li R."/>
            <person name="Lin C.F."/>
            <person name="Lin M.F."/>
            <person name="Lindblad-Toh K."/>
            <person name="Llopart A."/>
            <person name="Long M."/>
            <person name="Low L."/>
            <person name="Lozovsky E."/>
            <person name="Lu J."/>
            <person name="Luo M."/>
            <person name="Machado C.A."/>
            <person name="Makalowski W."/>
            <person name="Marzo M."/>
            <person name="Matsuda M."/>
            <person name="Matzkin L."/>
            <person name="McAllister B."/>
            <person name="McBride C.S."/>
            <person name="McKernan B."/>
            <person name="McKernan K."/>
            <person name="Mendez-Lago M."/>
            <person name="Minx P."/>
            <person name="Mollenhauer M.U."/>
            <person name="Montooth K."/>
            <person name="Mount S.M."/>
            <person name="Mu X."/>
            <person name="Myers E."/>
            <person name="Negre B."/>
            <person name="Newfeld S."/>
            <person name="Nielsen R."/>
            <person name="Noor M.A."/>
            <person name="O'Grady P."/>
            <person name="Pachter L."/>
            <person name="Papaceit M."/>
            <person name="Parisi M.J."/>
            <person name="Parisi M."/>
            <person name="Parts L."/>
            <person name="Pedersen J.S."/>
            <person name="Pesole G."/>
            <person name="Phillippy A.M."/>
            <person name="Ponting C.P."/>
            <person name="Pop M."/>
            <person name="Porcelli D."/>
            <person name="Powell J.R."/>
            <person name="Prohaska S."/>
            <person name="Pruitt K."/>
            <person name="Puig M."/>
            <person name="Quesneville H."/>
            <person name="Ram K.R."/>
            <person name="Rand D."/>
            <person name="Rasmussen M.D."/>
            <person name="Reed L.K."/>
            <person name="Reenan R."/>
            <person name="Reily A."/>
            <person name="Remington K.A."/>
            <person name="Rieger T.T."/>
            <person name="Ritchie M.G."/>
            <person name="Robin C."/>
            <person name="Rogers Y.H."/>
            <person name="Rohde C."/>
            <person name="Rozas J."/>
            <person name="Rubenfield M.J."/>
            <person name="Ruiz A."/>
            <person name="Russo S."/>
            <person name="Salzberg S.L."/>
            <person name="Sanchez-Gracia A."/>
            <person name="Saranga D.J."/>
            <person name="Sato H."/>
            <person name="Schaeffer S.W."/>
            <person name="Schatz M.C."/>
            <person name="Schlenke T."/>
            <person name="Schwartz R."/>
            <person name="Segarra C."/>
            <person name="Singh R.S."/>
            <person name="Sirot L."/>
            <person name="Sirota M."/>
            <person name="Sisneros N.B."/>
            <person name="Smith C.D."/>
            <person name="Smith T.F."/>
            <person name="Spieth J."/>
            <person name="Stage D.E."/>
            <person name="Stark A."/>
            <person name="Stephan W."/>
            <person name="Strausberg R.L."/>
            <person name="Strempel S."/>
            <person name="Sturgill D."/>
            <person name="Sutton G."/>
            <person name="Sutton G.G."/>
            <person name="Tao W."/>
            <person name="Teichmann S."/>
            <person name="Tobari Y.N."/>
            <person name="Tomimura Y."/>
            <person name="Tsolas J.M."/>
            <person name="Valente V.L."/>
            <person name="Venter E."/>
            <person name="Venter J.C."/>
            <person name="Vicario S."/>
            <person name="Vieira F.G."/>
            <person name="Vilella A.J."/>
            <person name="Villasante A."/>
            <person name="Walenz B."/>
            <person name="Wang J."/>
            <person name="Wasserman M."/>
            <person name="Watts T."/>
            <person name="Wilson D."/>
            <person name="Wilson R.K."/>
            <person name="Wing R.A."/>
            <person name="Wolfner M.F."/>
            <person name="Wong A."/>
            <person name="Wong G.K."/>
            <person name="Wu C.I."/>
            <person name="Wu G."/>
            <person name="Yamamoto D."/>
            <person name="Yang H.P."/>
            <person name="Yang S.P."/>
            <person name="Yorke J.A."/>
            <person name="Yoshida K."/>
            <person name="Zdobnov E."/>
            <person name="Zhang P."/>
            <person name="Zhang Y."/>
            <person name="Zimin A.V."/>
            <person name="Baldwin J."/>
            <person name="Abdouelleil A."/>
            <person name="Abdulkadir J."/>
            <person name="Abebe A."/>
            <person name="Abera B."/>
            <person name="Abreu J."/>
            <person name="Acer S.C."/>
            <person name="Aftuck L."/>
            <person name="Alexander A."/>
            <person name="An P."/>
            <person name="Anderson E."/>
            <person name="Anderson S."/>
            <person name="Arachi H."/>
            <person name="Azer M."/>
            <person name="Bachantsang P."/>
            <person name="Barry A."/>
            <person name="Bayul T."/>
            <person name="Berlin A."/>
            <person name="Bessette D."/>
            <person name="Bloom T."/>
            <person name="Blye J."/>
            <person name="Boguslavskiy L."/>
            <person name="Bonnet C."/>
            <person name="Boukhgalter B."/>
            <person name="Bourzgui I."/>
            <person name="Brown A."/>
            <person name="Cahill P."/>
            <person name="Channer S."/>
            <person name="Cheshatsang Y."/>
            <person name="Chuda L."/>
            <person name="Citroen M."/>
            <person name="Collymore A."/>
            <person name="Cooke P."/>
            <person name="Costello M."/>
            <person name="D'Aco K."/>
            <person name="Daza R."/>
            <person name="De Haan G."/>
            <person name="DeGray S."/>
            <person name="DeMaso C."/>
            <person name="Dhargay N."/>
            <person name="Dooley K."/>
            <person name="Dooley E."/>
            <person name="Doricent M."/>
            <person name="Dorje P."/>
            <person name="Dorjee K."/>
            <person name="Dupes A."/>
            <person name="Elong R."/>
            <person name="Falk J."/>
            <person name="Farina A."/>
            <person name="Faro S."/>
            <person name="Ferguson D."/>
            <person name="Fisher S."/>
            <person name="Foley C.D."/>
            <person name="Franke A."/>
            <person name="Friedrich D."/>
            <person name="Gadbois L."/>
            <person name="Gearin G."/>
            <person name="Gearin C.R."/>
            <person name="Giannoukos G."/>
            <person name="Goode T."/>
            <person name="Graham J."/>
            <person name="Grandbois E."/>
            <person name="Grewal S."/>
            <person name="Gyaltsen K."/>
            <person name="Hafez N."/>
            <person name="Hagos B."/>
            <person name="Hall J."/>
            <person name="Henson C."/>
            <person name="Hollinger A."/>
            <person name="Honan T."/>
            <person name="Huard M.D."/>
            <person name="Hughes L."/>
            <person name="Hurhula B."/>
            <person name="Husby M.E."/>
            <person name="Kamat A."/>
            <person name="Kanga B."/>
            <person name="Kashin S."/>
            <person name="Khazanovich D."/>
            <person name="Kisner P."/>
            <person name="Lance K."/>
            <person name="Lara M."/>
            <person name="Lee W."/>
            <person name="Lennon N."/>
            <person name="Letendre F."/>
            <person name="LeVine R."/>
            <person name="Lipovsky A."/>
            <person name="Liu X."/>
            <person name="Liu J."/>
            <person name="Liu S."/>
            <person name="Lokyitsang T."/>
            <person name="Lokyitsang Y."/>
            <person name="Lubonja R."/>
            <person name="Lui A."/>
            <person name="MacDonald P."/>
            <person name="Magnisalis V."/>
            <person name="Maru K."/>
            <person name="Matthews C."/>
            <person name="McCusker W."/>
            <person name="McDonough S."/>
            <person name="Mehta T."/>
            <person name="Meldrim J."/>
            <person name="Meneus L."/>
            <person name="Mihai O."/>
            <person name="Mihalev A."/>
            <person name="Mihova T."/>
            <person name="Mittelman R."/>
            <person name="Mlenga V."/>
            <person name="Montmayeur A."/>
            <person name="Mulrain L."/>
            <person name="Navidi A."/>
            <person name="Naylor J."/>
            <person name="Negash T."/>
            <person name="Nguyen T."/>
            <person name="Nguyen N."/>
            <person name="Nicol R."/>
            <person name="Norbu C."/>
            <person name="Norbu N."/>
            <person name="Novod N."/>
            <person name="O'Neill B."/>
            <person name="Osman S."/>
            <person name="Markiewicz E."/>
            <person name="Oyono O.L."/>
            <person name="Patti C."/>
            <person name="Phunkhang P."/>
            <person name="Pierre F."/>
            <person name="Priest M."/>
            <person name="Raghuraman S."/>
            <person name="Rege F."/>
            <person name="Reyes R."/>
            <person name="Rise C."/>
            <person name="Rogov P."/>
            <person name="Ross K."/>
            <person name="Ryan E."/>
            <person name="Settipalli S."/>
            <person name="Shea T."/>
            <person name="Sherpa N."/>
            <person name="Shi L."/>
            <person name="Shih D."/>
            <person name="Sparrow T."/>
            <person name="Spaulding J."/>
            <person name="Stalker J."/>
            <person name="Stange-Thomann N."/>
            <person name="Stavropoulos S."/>
            <person name="Stone C."/>
            <person name="Strader C."/>
            <person name="Tesfaye S."/>
            <person name="Thomson T."/>
            <person name="Thoulutsang Y."/>
            <person name="Thoulutsang D."/>
            <person name="Topham K."/>
            <person name="Topping I."/>
            <person name="Tsamla T."/>
            <person name="Vassiliev H."/>
            <person name="Vo A."/>
            <person name="Wangchuk T."/>
            <person name="Wangdi T."/>
            <person name="Weiand M."/>
            <person name="Wilkinson J."/>
            <person name="Wilson A."/>
            <person name="Yadav S."/>
            <person name="Young G."/>
            <person name="Yu Q."/>
            <person name="Zembek L."/>
            <person name="Zhong D."/>
            <person name="Zimmer A."/>
            <person name="Zwirko Z."/>
            <person name="Jaffe D.B."/>
            <person name="Alvarez P."/>
            <person name="Brockman W."/>
            <person name="Butler J."/>
            <person name="Chin C."/>
            <person name="Gnerre S."/>
            <person name="Grabherr M."/>
            <person name="Kleber M."/>
            <person name="Mauceli E."/>
            <person name="MacCallum I."/>
        </authorList>
    </citation>
    <scope>NUCLEOTIDE SEQUENCE [LARGE SCALE GENOMIC DNA]</scope>
    <source>
        <strain evidence="3">Rob3c / Tucson 14021-0248.25</strain>
    </source>
</reference>
<dbReference type="Proteomes" id="UP000001292">
    <property type="component" value="Unassembled WGS sequence"/>
</dbReference>
<evidence type="ECO:0000256" key="1">
    <source>
        <dbReference type="SAM" id="SignalP"/>
    </source>
</evidence>
<dbReference type="HOGENOM" id="CLU_2529874_0_0_1"/>
<feature type="signal peptide" evidence="1">
    <location>
        <begin position="1"/>
        <end position="18"/>
    </location>
</feature>
<dbReference type="AlphaFoldDB" id="B4IJB0"/>
<evidence type="ECO:0000313" key="2">
    <source>
        <dbReference type="EMBL" id="EDW51089.1"/>
    </source>
</evidence>
<keyword evidence="3" id="KW-1185">Reference proteome</keyword>
<name>B4IJB0_DROSE</name>
<dbReference type="EMBL" id="CH480847">
    <property type="protein sequence ID" value="EDW51089.1"/>
    <property type="molecule type" value="Genomic_DNA"/>
</dbReference>
<gene>
    <name evidence="2" type="primary">Dsec\GM12064</name>
    <name evidence="2" type="ORF">Dsec_GM12064</name>
</gene>